<dbReference type="Proteomes" id="UP000053201">
    <property type="component" value="Unassembled WGS sequence"/>
</dbReference>
<dbReference type="RefSeq" id="XP_016607261.1">
    <property type="nucleotide sequence ID" value="XM_016753688.1"/>
</dbReference>
<dbReference type="AlphaFoldDB" id="A0A0L0HDY2"/>
<sequence length="304" mass="34108">MPSAFLSRIFGKKSEPIHPSPTDSNIPTRTTVKSSTTIVLRRSNSWADTRKGPAQTALRRSHSLTDDDTRRQTWRSSLFKGKRQKKGWRLDGFLPTWKKKQPALANEALQVPQIYLSYHAAVDKTGPYGAPVWLEEFDTADALPKDPADIFVTSGHLSRRRTVHFGHEEVATRNERMYDPLPPTYRYTSFSDSALNRGSPVGSADGKGLMYHSDFHISHFHIPREAVAASVEGSEIEPDTVSLADTLISNQACVGRDCDPVYLFQRRSWALVSNLHGVGDEIRELYADVMGSSMDFGKIVEKWC</sequence>
<name>A0A0L0HDY2_SPIPD</name>
<keyword evidence="3" id="KW-1185">Reference proteome</keyword>
<dbReference type="InParanoid" id="A0A0L0HDY2"/>
<feature type="compositionally biased region" description="Polar residues" evidence="1">
    <location>
        <begin position="21"/>
        <end position="47"/>
    </location>
</feature>
<dbReference type="EMBL" id="KQ257458">
    <property type="protein sequence ID" value="KNC99221.1"/>
    <property type="molecule type" value="Genomic_DNA"/>
</dbReference>
<dbReference type="OrthoDB" id="10299711at2759"/>
<evidence type="ECO:0000313" key="3">
    <source>
        <dbReference type="Proteomes" id="UP000053201"/>
    </source>
</evidence>
<reference evidence="2 3" key="1">
    <citation type="submission" date="2009-08" db="EMBL/GenBank/DDBJ databases">
        <title>The Genome Sequence of Spizellomyces punctatus strain DAOM BR117.</title>
        <authorList>
            <consortium name="The Broad Institute Genome Sequencing Platform"/>
            <person name="Russ C."/>
            <person name="Cuomo C."/>
            <person name="Shea T."/>
            <person name="Young S.K."/>
            <person name="Zeng Q."/>
            <person name="Koehrsen M."/>
            <person name="Haas B."/>
            <person name="Borodovsky M."/>
            <person name="Guigo R."/>
            <person name="Alvarado L."/>
            <person name="Berlin A."/>
            <person name="Bochicchio J."/>
            <person name="Borenstein D."/>
            <person name="Chapman S."/>
            <person name="Chen Z."/>
            <person name="Engels R."/>
            <person name="Freedman E."/>
            <person name="Gellesch M."/>
            <person name="Goldberg J."/>
            <person name="Griggs A."/>
            <person name="Gujja S."/>
            <person name="Heiman D."/>
            <person name="Hepburn T."/>
            <person name="Howarth C."/>
            <person name="Jen D."/>
            <person name="Larson L."/>
            <person name="Lewis B."/>
            <person name="Mehta T."/>
            <person name="Park D."/>
            <person name="Pearson M."/>
            <person name="Roberts A."/>
            <person name="Saif S."/>
            <person name="Shenoy N."/>
            <person name="Sisk P."/>
            <person name="Stolte C."/>
            <person name="Sykes S."/>
            <person name="Thomson T."/>
            <person name="Walk T."/>
            <person name="White J."/>
            <person name="Yandava C."/>
            <person name="Burger G."/>
            <person name="Gray M.W."/>
            <person name="Holland P.W.H."/>
            <person name="King N."/>
            <person name="Lang F.B.F."/>
            <person name="Roger A.J."/>
            <person name="Ruiz-Trillo I."/>
            <person name="Lander E."/>
            <person name="Nusbaum C."/>
        </authorList>
    </citation>
    <scope>NUCLEOTIDE SEQUENCE [LARGE SCALE GENOMIC DNA]</scope>
    <source>
        <strain evidence="2 3">DAOM BR117</strain>
    </source>
</reference>
<protein>
    <submittedName>
        <fullName evidence="2">Uncharacterized protein</fullName>
    </submittedName>
</protein>
<organism evidence="2 3">
    <name type="scientific">Spizellomyces punctatus (strain DAOM BR117)</name>
    <dbReference type="NCBI Taxonomy" id="645134"/>
    <lineage>
        <taxon>Eukaryota</taxon>
        <taxon>Fungi</taxon>
        <taxon>Fungi incertae sedis</taxon>
        <taxon>Chytridiomycota</taxon>
        <taxon>Chytridiomycota incertae sedis</taxon>
        <taxon>Chytridiomycetes</taxon>
        <taxon>Spizellomycetales</taxon>
        <taxon>Spizellomycetaceae</taxon>
        <taxon>Spizellomyces</taxon>
    </lineage>
</organism>
<feature type="region of interest" description="Disordered" evidence="1">
    <location>
        <begin position="11"/>
        <end position="71"/>
    </location>
</feature>
<evidence type="ECO:0000313" key="2">
    <source>
        <dbReference type="EMBL" id="KNC99221.1"/>
    </source>
</evidence>
<proteinExistence type="predicted"/>
<accession>A0A0L0HDY2</accession>
<dbReference type="VEuPathDB" id="FungiDB:SPPG_05477"/>
<gene>
    <name evidence="2" type="ORF">SPPG_05477</name>
</gene>
<evidence type="ECO:0000256" key="1">
    <source>
        <dbReference type="SAM" id="MobiDB-lite"/>
    </source>
</evidence>
<dbReference type="GeneID" id="27688847"/>